<dbReference type="AlphaFoldDB" id="A0A7C9FG12"/>
<dbReference type="InterPro" id="IPR036388">
    <property type="entry name" value="WH-like_DNA-bd_sf"/>
</dbReference>
<proteinExistence type="predicted"/>
<evidence type="ECO:0000259" key="4">
    <source>
        <dbReference type="PROSITE" id="PS51118"/>
    </source>
</evidence>
<sequence length="145" mass="16337">MKKLKPRSDCPLSYTLDFFGDKWSLLIIRDLILFDKSTYGEFLNSKEKIATNILADRLNMLETYGFVTKAVATDKKSKFVYSLTEKGIGLVPILVEISLWGSQYNPPGLAGPLLHAFQTDKPATIEALQARLRQRLHQASTSQTE</sequence>
<dbReference type="PANTHER" id="PTHR33204:SF37">
    <property type="entry name" value="HTH-TYPE TRANSCRIPTIONAL REGULATOR YODB"/>
    <property type="match status" value="1"/>
</dbReference>
<protein>
    <submittedName>
        <fullName evidence="5">Transcriptional regulator</fullName>
    </submittedName>
</protein>
<dbReference type="PANTHER" id="PTHR33204">
    <property type="entry name" value="TRANSCRIPTIONAL REGULATOR, MARR FAMILY"/>
    <property type="match status" value="1"/>
</dbReference>
<dbReference type="Proteomes" id="UP000479293">
    <property type="component" value="Unassembled WGS sequence"/>
</dbReference>
<comment type="caution">
    <text evidence="5">The sequence shown here is derived from an EMBL/GenBank/DDBJ whole genome shotgun (WGS) entry which is preliminary data.</text>
</comment>
<dbReference type="InterPro" id="IPR002577">
    <property type="entry name" value="HTH_HxlR"/>
</dbReference>
<reference evidence="5 6" key="1">
    <citation type="submission" date="2019-10" db="EMBL/GenBank/DDBJ databases">
        <title>Draft Genome Sequence of Cytophagaceae sp. SJW1-29.</title>
        <authorList>
            <person name="Choi A."/>
        </authorList>
    </citation>
    <scope>NUCLEOTIDE SEQUENCE [LARGE SCALE GENOMIC DNA]</scope>
    <source>
        <strain evidence="5 6">SJW1-29</strain>
    </source>
</reference>
<evidence type="ECO:0000256" key="3">
    <source>
        <dbReference type="ARBA" id="ARBA00023163"/>
    </source>
</evidence>
<keyword evidence="2" id="KW-0238">DNA-binding</keyword>
<dbReference type="RefSeq" id="WP_152766512.1">
    <property type="nucleotide sequence ID" value="NZ_WHLY01000004.1"/>
</dbReference>
<gene>
    <name evidence="5" type="ORF">GBK04_28695</name>
</gene>
<dbReference type="EMBL" id="WHLY01000004">
    <property type="protein sequence ID" value="MPR37207.1"/>
    <property type="molecule type" value="Genomic_DNA"/>
</dbReference>
<keyword evidence="3" id="KW-0804">Transcription</keyword>
<dbReference type="GO" id="GO:0003677">
    <property type="term" value="F:DNA binding"/>
    <property type="evidence" value="ECO:0007669"/>
    <property type="project" value="UniProtKB-KW"/>
</dbReference>
<name>A0A7C9FG12_9BACT</name>
<dbReference type="Gene3D" id="1.10.10.10">
    <property type="entry name" value="Winged helix-like DNA-binding domain superfamily/Winged helix DNA-binding domain"/>
    <property type="match status" value="1"/>
</dbReference>
<accession>A0A7C9FG12</accession>
<dbReference type="PROSITE" id="PS51118">
    <property type="entry name" value="HTH_HXLR"/>
    <property type="match status" value="1"/>
</dbReference>
<dbReference type="SUPFAM" id="SSF46785">
    <property type="entry name" value="Winged helix' DNA-binding domain"/>
    <property type="match status" value="1"/>
</dbReference>
<evidence type="ECO:0000256" key="1">
    <source>
        <dbReference type="ARBA" id="ARBA00023015"/>
    </source>
</evidence>
<evidence type="ECO:0000313" key="6">
    <source>
        <dbReference type="Proteomes" id="UP000479293"/>
    </source>
</evidence>
<evidence type="ECO:0000256" key="2">
    <source>
        <dbReference type="ARBA" id="ARBA00023125"/>
    </source>
</evidence>
<organism evidence="5 6">
    <name type="scientific">Salmonirosea aquatica</name>
    <dbReference type="NCBI Taxonomy" id="2654236"/>
    <lineage>
        <taxon>Bacteria</taxon>
        <taxon>Pseudomonadati</taxon>
        <taxon>Bacteroidota</taxon>
        <taxon>Cytophagia</taxon>
        <taxon>Cytophagales</taxon>
        <taxon>Spirosomataceae</taxon>
        <taxon>Salmonirosea</taxon>
    </lineage>
</organism>
<dbReference type="Pfam" id="PF01638">
    <property type="entry name" value="HxlR"/>
    <property type="match status" value="1"/>
</dbReference>
<feature type="domain" description="HTH hxlR-type" evidence="4">
    <location>
        <begin position="10"/>
        <end position="109"/>
    </location>
</feature>
<keyword evidence="1" id="KW-0805">Transcription regulation</keyword>
<evidence type="ECO:0000313" key="5">
    <source>
        <dbReference type="EMBL" id="MPR37207.1"/>
    </source>
</evidence>
<dbReference type="InterPro" id="IPR036390">
    <property type="entry name" value="WH_DNA-bd_sf"/>
</dbReference>
<keyword evidence="6" id="KW-1185">Reference proteome</keyword>